<dbReference type="Proteomes" id="UP000266841">
    <property type="component" value="Unassembled WGS sequence"/>
</dbReference>
<feature type="non-terminal residue" evidence="1">
    <location>
        <position position="93"/>
    </location>
</feature>
<name>K0SIJ4_THAOC</name>
<dbReference type="EMBL" id="AGNL01015310">
    <property type="protein sequence ID" value="EJK66038.1"/>
    <property type="molecule type" value="Genomic_DNA"/>
</dbReference>
<sequence>MTCSNSADSKTITKESLFAYAGWWAQIPGFRRFVPMPSDLSYALESCGDSMSEEIGSPPGALPLHDGHEKADTVRSCVGGSDPGPLSLSARPK</sequence>
<comment type="caution">
    <text evidence="1">The sequence shown here is derived from an EMBL/GenBank/DDBJ whole genome shotgun (WGS) entry which is preliminary data.</text>
</comment>
<evidence type="ECO:0000313" key="1">
    <source>
        <dbReference type="EMBL" id="EJK66038.1"/>
    </source>
</evidence>
<proteinExistence type="predicted"/>
<keyword evidence="2" id="KW-1185">Reference proteome</keyword>
<evidence type="ECO:0000313" key="2">
    <source>
        <dbReference type="Proteomes" id="UP000266841"/>
    </source>
</evidence>
<organism evidence="1 2">
    <name type="scientific">Thalassiosira oceanica</name>
    <name type="common">Marine diatom</name>
    <dbReference type="NCBI Taxonomy" id="159749"/>
    <lineage>
        <taxon>Eukaryota</taxon>
        <taxon>Sar</taxon>
        <taxon>Stramenopiles</taxon>
        <taxon>Ochrophyta</taxon>
        <taxon>Bacillariophyta</taxon>
        <taxon>Coscinodiscophyceae</taxon>
        <taxon>Thalassiosirophycidae</taxon>
        <taxon>Thalassiosirales</taxon>
        <taxon>Thalassiosiraceae</taxon>
        <taxon>Thalassiosira</taxon>
    </lineage>
</organism>
<reference evidence="1 2" key="1">
    <citation type="journal article" date="2012" name="Genome Biol.">
        <title>Genome and low-iron response of an oceanic diatom adapted to chronic iron limitation.</title>
        <authorList>
            <person name="Lommer M."/>
            <person name="Specht M."/>
            <person name="Roy A.S."/>
            <person name="Kraemer L."/>
            <person name="Andreson R."/>
            <person name="Gutowska M.A."/>
            <person name="Wolf J."/>
            <person name="Bergner S.V."/>
            <person name="Schilhabel M.B."/>
            <person name="Klostermeier U.C."/>
            <person name="Beiko R.G."/>
            <person name="Rosenstiel P."/>
            <person name="Hippler M."/>
            <person name="Laroche J."/>
        </authorList>
    </citation>
    <scope>NUCLEOTIDE SEQUENCE [LARGE SCALE GENOMIC DNA]</scope>
    <source>
        <strain evidence="1 2">CCMP1005</strain>
    </source>
</reference>
<accession>K0SIJ4</accession>
<gene>
    <name evidence="1" type="ORF">THAOC_13060</name>
</gene>
<dbReference type="AlphaFoldDB" id="K0SIJ4"/>
<protein>
    <submittedName>
        <fullName evidence="1">Uncharacterized protein</fullName>
    </submittedName>
</protein>